<evidence type="ECO:0000256" key="1">
    <source>
        <dbReference type="SAM" id="Phobius"/>
    </source>
</evidence>
<proteinExistence type="predicted"/>
<name>A0A933DTT7_9BACT</name>
<keyword evidence="1" id="KW-0812">Transmembrane</keyword>
<comment type="caution">
    <text evidence="2">The sequence shown here is derived from an EMBL/GenBank/DDBJ whole genome shotgun (WGS) entry which is preliminary data.</text>
</comment>
<evidence type="ECO:0000313" key="3">
    <source>
        <dbReference type="Proteomes" id="UP000704960"/>
    </source>
</evidence>
<dbReference type="Proteomes" id="UP000704960">
    <property type="component" value="Unassembled WGS sequence"/>
</dbReference>
<evidence type="ECO:0000313" key="2">
    <source>
        <dbReference type="EMBL" id="MBI4132268.1"/>
    </source>
</evidence>
<gene>
    <name evidence="2" type="ORF">HY474_01405</name>
</gene>
<accession>A0A933DTT7</accession>
<dbReference type="AlphaFoldDB" id="A0A933DTT7"/>
<sequence>MRHIRRRTKVVGGILLVAVSAILFDVSDNGLLMATALIGGTVGLLLFGHGVAQGSPLGYFEEEG</sequence>
<keyword evidence="1" id="KW-1133">Transmembrane helix</keyword>
<evidence type="ECO:0008006" key="4">
    <source>
        <dbReference type="Google" id="ProtNLM"/>
    </source>
</evidence>
<protein>
    <recommendedName>
        <fullName evidence="4">DUF2892 domain-containing protein</fullName>
    </recommendedName>
</protein>
<feature type="transmembrane region" description="Helical" evidence="1">
    <location>
        <begin position="31"/>
        <end position="52"/>
    </location>
</feature>
<keyword evidence="1" id="KW-0472">Membrane</keyword>
<organism evidence="2 3">
    <name type="scientific">Candidatus Sungiibacteriota bacterium</name>
    <dbReference type="NCBI Taxonomy" id="2750080"/>
    <lineage>
        <taxon>Bacteria</taxon>
        <taxon>Candidatus Sungiibacteriota</taxon>
    </lineage>
</organism>
<reference evidence="2" key="1">
    <citation type="submission" date="2020-07" db="EMBL/GenBank/DDBJ databases">
        <title>Huge and variable diversity of episymbiotic CPR bacteria and DPANN archaea in groundwater ecosystems.</title>
        <authorList>
            <person name="He C.Y."/>
            <person name="Keren R."/>
            <person name="Whittaker M."/>
            <person name="Farag I.F."/>
            <person name="Doudna J."/>
            <person name="Cate J.H.D."/>
            <person name="Banfield J.F."/>
        </authorList>
    </citation>
    <scope>NUCLEOTIDE SEQUENCE</scope>
    <source>
        <strain evidence="2">NC_groundwater_1226_Ag_S-0.1um_59_124</strain>
    </source>
</reference>
<dbReference type="EMBL" id="JACQMJ010000005">
    <property type="protein sequence ID" value="MBI4132268.1"/>
    <property type="molecule type" value="Genomic_DNA"/>
</dbReference>